<evidence type="ECO:0000259" key="4">
    <source>
        <dbReference type="Pfam" id="PF00496"/>
    </source>
</evidence>
<keyword evidence="3" id="KW-0732">Signal</keyword>
<dbReference type="Gene3D" id="3.40.190.10">
    <property type="entry name" value="Periplasmic binding protein-like II"/>
    <property type="match status" value="1"/>
</dbReference>
<name>A0A401ZEI9_9CHLR</name>
<dbReference type="PIRSF" id="PIRSF002741">
    <property type="entry name" value="MppA"/>
    <property type="match status" value="1"/>
</dbReference>
<feature type="domain" description="Solute-binding protein family 5" evidence="4">
    <location>
        <begin position="93"/>
        <end position="461"/>
    </location>
</feature>
<dbReference type="OrthoDB" id="239741at2"/>
<evidence type="ECO:0000256" key="3">
    <source>
        <dbReference type="ARBA" id="ARBA00022729"/>
    </source>
</evidence>
<accession>A0A401ZEI9</accession>
<reference evidence="6" key="1">
    <citation type="submission" date="2018-12" db="EMBL/GenBank/DDBJ databases">
        <title>Tengunoibacter tsumagoiensis gen. nov., sp. nov., Dictyobacter kobayashii sp. nov., D. alpinus sp. nov., and D. joshuensis sp. nov. and description of Dictyobacteraceae fam. nov. within the order Ktedonobacterales isolated from Tengu-no-mugimeshi.</title>
        <authorList>
            <person name="Wang C.M."/>
            <person name="Zheng Y."/>
            <person name="Sakai Y."/>
            <person name="Toyoda A."/>
            <person name="Minakuchi Y."/>
            <person name="Abe K."/>
            <person name="Yokota A."/>
            <person name="Yabe S."/>
        </authorList>
    </citation>
    <scope>NUCLEOTIDE SEQUENCE [LARGE SCALE GENOMIC DNA]</scope>
    <source>
        <strain evidence="6">S-27</strain>
    </source>
</reference>
<comment type="caution">
    <text evidence="5">The sequence shown here is derived from an EMBL/GenBank/DDBJ whole genome shotgun (WGS) entry which is preliminary data.</text>
</comment>
<dbReference type="GO" id="GO:1904680">
    <property type="term" value="F:peptide transmembrane transporter activity"/>
    <property type="evidence" value="ECO:0007669"/>
    <property type="project" value="TreeGrafter"/>
</dbReference>
<dbReference type="GO" id="GO:0043190">
    <property type="term" value="C:ATP-binding cassette (ABC) transporter complex"/>
    <property type="evidence" value="ECO:0007669"/>
    <property type="project" value="InterPro"/>
</dbReference>
<sequence length="560" mass="61453">MAPTLISSINGKKSKAGMAFFSLLVILALALAACGNSSGSTSSTGKKHILTIGAHVGGDFTKALSPYNPTLVNEGIQGMVYETLLFFNRNDGKVTNLLATDYKWSADQKQLTFTTRDNVKWSDGKPFSASDVAFTFNMLKKYPAADSKGIWTDLSDVSAPDAKTVVMNFKTPNPPLLWYIGGQTFIVPEHIFQNVDPTKFDNSNPVGTGPFKFSKFSPQLLTYTKNPGYWQADKVQVDELLYPAVKDNQTLQLKLMKGEIDWGSFFAPDLDKTYVQKDSTHNHYWMAPTDMFTLYVNLSKAPFNDVNVRQAISAAIDRAQLSKQAESGYVSPASTTGLILPNAQSYLDPSYQNVQSTADVAKAAQYLQSAGYTKGSDGIYAKNGKKLSFSIKVVNGWTDWETMASVIKQNLKDVGIDATVDDIQDTAYFDARNNGNFDALIGGLFGGPTPYYLYDTHLNSANLSPKGFNWGKWKDSSTDKLLQDYASTVDPTKQKQAIMGLEKIYASELPNIPLVNAASWYEYSTKNFTGWPSKDDPYAVGAAYSAPDNLMVVLNLKPAA</sequence>
<dbReference type="SUPFAM" id="SSF53850">
    <property type="entry name" value="Periplasmic binding protein-like II"/>
    <property type="match status" value="1"/>
</dbReference>
<dbReference type="InterPro" id="IPR039424">
    <property type="entry name" value="SBP_5"/>
</dbReference>
<keyword evidence="2" id="KW-0813">Transport</keyword>
<dbReference type="GO" id="GO:0015833">
    <property type="term" value="P:peptide transport"/>
    <property type="evidence" value="ECO:0007669"/>
    <property type="project" value="TreeGrafter"/>
</dbReference>
<dbReference type="PANTHER" id="PTHR30290">
    <property type="entry name" value="PERIPLASMIC BINDING COMPONENT OF ABC TRANSPORTER"/>
    <property type="match status" value="1"/>
</dbReference>
<dbReference type="Gene3D" id="3.10.105.10">
    <property type="entry name" value="Dipeptide-binding Protein, Domain 3"/>
    <property type="match status" value="1"/>
</dbReference>
<dbReference type="InterPro" id="IPR000914">
    <property type="entry name" value="SBP_5_dom"/>
</dbReference>
<dbReference type="PANTHER" id="PTHR30290:SF9">
    <property type="entry name" value="OLIGOPEPTIDE-BINDING PROTEIN APPA"/>
    <property type="match status" value="1"/>
</dbReference>
<dbReference type="CDD" id="cd08509">
    <property type="entry name" value="PBP2_TmCBP_oligosaccharides_like"/>
    <property type="match status" value="1"/>
</dbReference>
<dbReference type="GO" id="GO:0042597">
    <property type="term" value="C:periplasmic space"/>
    <property type="evidence" value="ECO:0007669"/>
    <property type="project" value="UniProtKB-ARBA"/>
</dbReference>
<dbReference type="Pfam" id="PF00496">
    <property type="entry name" value="SBP_bac_5"/>
    <property type="match status" value="1"/>
</dbReference>
<dbReference type="RefSeq" id="WP_126596326.1">
    <property type="nucleotide sequence ID" value="NZ_BIFQ01000001.1"/>
</dbReference>
<evidence type="ECO:0000256" key="1">
    <source>
        <dbReference type="ARBA" id="ARBA00005695"/>
    </source>
</evidence>
<protein>
    <submittedName>
        <fullName evidence="5">Peptide ABC transporter substrate-binding protein</fullName>
    </submittedName>
</protein>
<keyword evidence="6" id="KW-1185">Reference proteome</keyword>
<evidence type="ECO:0000313" key="6">
    <source>
        <dbReference type="Proteomes" id="UP000287224"/>
    </source>
</evidence>
<dbReference type="InterPro" id="IPR030678">
    <property type="entry name" value="Peptide/Ni-bd"/>
</dbReference>
<dbReference type="Proteomes" id="UP000287224">
    <property type="component" value="Unassembled WGS sequence"/>
</dbReference>
<proteinExistence type="inferred from homology"/>
<comment type="similarity">
    <text evidence="1">Belongs to the bacterial solute-binding protein 5 family.</text>
</comment>
<evidence type="ECO:0000256" key="2">
    <source>
        <dbReference type="ARBA" id="ARBA00022448"/>
    </source>
</evidence>
<dbReference type="Gene3D" id="3.90.76.10">
    <property type="entry name" value="Dipeptide-binding Protein, Domain 1"/>
    <property type="match status" value="1"/>
</dbReference>
<organism evidence="5 6">
    <name type="scientific">Dictyobacter aurantiacus</name>
    <dbReference type="NCBI Taxonomy" id="1936993"/>
    <lineage>
        <taxon>Bacteria</taxon>
        <taxon>Bacillati</taxon>
        <taxon>Chloroflexota</taxon>
        <taxon>Ktedonobacteria</taxon>
        <taxon>Ktedonobacterales</taxon>
        <taxon>Dictyobacteraceae</taxon>
        <taxon>Dictyobacter</taxon>
    </lineage>
</organism>
<dbReference type="AlphaFoldDB" id="A0A401ZEI9"/>
<gene>
    <name evidence="5" type="ORF">KDAU_25880</name>
</gene>
<dbReference type="EMBL" id="BIFQ01000001">
    <property type="protein sequence ID" value="GCE05259.1"/>
    <property type="molecule type" value="Genomic_DNA"/>
</dbReference>
<evidence type="ECO:0000313" key="5">
    <source>
        <dbReference type="EMBL" id="GCE05259.1"/>
    </source>
</evidence>